<accession>A0A819YE97</accession>
<dbReference type="InterPro" id="IPR026847">
    <property type="entry name" value="VPS13"/>
</dbReference>
<dbReference type="Proteomes" id="UP000663868">
    <property type="component" value="Unassembled WGS sequence"/>
</dbReference>
<evidence type="ECO:0000256" key="1">
    <source>
        <dbReference type="ARBA" id="ARBA00006545"/>
    </source>
</evidence>
<dbReference type="Pfam" id="PF12624">
    <property type="entry name" value="VPS13_N"/>
    <property type="match status" value="1"/>
</dbReference>
<dbReference type="GO" id="GO:0006623">
    <property type="term" value="P:protein targeting to vacuole"/>
    <property type="evidence" value="ECO:0007669"/>
    <property type="project" value="TreeGrafter"/>
</dbReference>
<name>A0A819YE97_9BILA</name>
<sequence>MVLANLVVYLLDKYLSDYIENLDTKKLKIDLWNGNVVLENLYLKSNALADLNLPVTISIGYLQKLTLQIPWTNLYTHSTKVTIDGLFVLVIPKTEVEYDAQRDAKEKHEAKMKEVRKVEKLRKEKEAEKNAKGNDKNNDTLLERMQLQIIRNLELSIRNIHIVYEDKSTKPNHPFSFGITLNYISLHTTTPDWKSAILKEDTSLIHKLGELSALSIYWNTNAKSRTDLARDDAINSLKEKIAIDNQHAPSDISYSMILF</sequence>
<dbReference type="PANTHER" id="PTHR16166:SF93">
    <property type="entry name" value="INTERMEMBRANE LIPID TRANSFER PROTEIN VPS13"/>
    <property type="match status" value="1"/>
</dbReference>
<organism evidence="5 6">
    <name type="scientific">Adineta steineri</name>
    <dbReference type="NCBI Taxonomy" id="433720"/>
    <lineage>
        <taxon>Eukaryota</taxon>
        <taxon>Metazoa</taxon>
        <taxon>Spiralia</taxon>
        <taxon>Gnathifera</taxon>
        <taxon>Rotifera</taxon>
        <taxon>Eurotatoria</taxon>
        <taxon>Bdelloidea</taxon>
        <taxon>Adinetida</taxon>
        <taxon>Adinetidae</taxon>
        <taxon>Adineta</taxon>
    </lineage>
</organism>
<evidence type="ECO:0000256" key="3">
    <source>
        <dbReference type="SAM" id="Coils"/>
    </source>
</evidence>
<reference evidence="5" key="1">
    <citation type="submission" date="2021-02" db="EMBL/GenBank/DDBJ databases">
        <authorList>
            <person name="Nowell W R."/>
        </authorList>
    </citation>
    <scope>NUCLEOTIDE SEQUENCE</scope>
</reference>
<dbReference type="InterPro" id="IPR026854">
    <property type="entry name" value="VPS13_N"/>
</dbReference>
<dbReference type="PANTHER" id="PTHR16166">
    <property type="entry name" value="VACUOLAR PROTEIN SORTING-ASSOCIATED PROTEIN VPS13"/>
    <property type="match status" value="1"/>
</dbReference>
<comment type="caution">
    <text evidence="5">The sequence shown here is derived from an EMBL/GenBank/DDBJ whole genome shotgun (WGS) entry which is preliminary data.</text>
</comment>
<evidence type="ECO:0000259" key="4">
    <source>
        <dbReference type="Pfam" id="PF12624"/>
    </source>
</evidence>
<evidence type="ECO:0000313" key="5">
    <source>
        <dbReference type="EMBL" id="CAF4153666.1"/>
    </source>
</evidence>
<protein>
    <recommendedName>
        <fullName evidence="4">Chorein N-terminal domain-containing protein</fullName>
    </recommendedName>
</protein>
<dbReference type="GO" id="GO:0045053">
    <property type="term" value="P:protein retention in Golgi apparatus"/>
    <property type="evidence" value="ECO:0007669"/>
    <property type="project" value="TreeGrafter"/>
</dbReference>
<keyword evidence="2" id="KW-0813">Transport</keyword>
<evidence type="ECO:0000256" key="2">
    <source>
        <dbReference type="ARBA" id="ARBA00022448"/>
    </source>
</evidence>
<dbReference type="AlphaFoldDB" id="A0A819YE97"/>
<comment type="similarity">
    <text evidence="1">Belongs to the VPS13 family.</text>
</comment>
<feature type="domain" description="Chorein N-terminal" evidence="4">
    <location>
        <begin position="2"/>
        <end position="243"/>
    </location>
</feature>
<gene>
    <name evidence="5" type="ORF">KXQ929_LOCUS37406</name>
</gene>
<dbReference type="EMBL" id="CAJOBB010006191">
    <property type="protein sequence ID" value="CAF4153666.1"/>
    <property type="molecule type" value="Genomic_DNA"/>
</dbReference>
<feature type="coiled-coil region" evidence="3">
    <location>
        <begin position="98"/>
        <end position="138"/>
    </location>
</feature>
<keyword evidence="3" id="KW-0175">Coiled coil</keyword>
<proteinExistence type="inferred from homology"/>
<evidence type="ECO:0000313" key="6">
    <source>
        <dbReference type="Proteomes" id="UP000663868"/>
    </source>
</evidence>